<sequence length="207" mass="23353">MSKDCGNHKHWLKKKYRHSLYCLLGFVLLILFTVLVIWLVLRPTKPKFYLQDATVYAFNQSGSPTGLLTTSIQVTLSTRNPNDRIGVYYDKLDVYASYQNQQITMPTVIPPTYQGHNDVVVWSPFLYAVNVPIAPYLCASLLRDQNAGVLLLNVKVNGRLRWKVGSWTSGRYHIFVNCPALLTFGGGAAGYSPLIRFQQMSTCTVDV</sequence>
<protein>
    <recommendedName>
        <fullName evidence="6">Late embryogenesis abundant protein LEA-2 subgroup domain-containing protein</fullName>
    </recommendedName>
</protein>
<dbReference type="OrthoDB" id="1426517at2759"/>
<proteinExistence type="predicted"/>
<evidence type="ECO:0000313" key="9">
    <source>
        <dbReference type="Proteomes" id="UP000663760"/>
    </source>
</evidence>
<comment type="subcellular location">
    <subcellularLocation>
        <location evidence="1">Membrane</location>
        <topology evidence="1">Single-pass membrane protein</topology>
    </subcellularLocation>
</comment>
<dbReference type="Proteomes" id="UP000663760">
    <property type="component" value="Chromosome 8"/>
</dbReference>
<evidence type="ECO:0000313" key="8">
    <source>
        <dbReference type="EMBL" id="CAA7400229.1"/>
    </source>
</evidence>
<feature type="transmembrane region" description="Helical" evidence="5">
    <location>
        <begin position="20"/>
        <end position="41"/>
    </location>
</feature>
<dbReference type="PANTHER" id="PTHR31415">
    <property type="entry name" value="OS05G0367900 PROTEIN"/>
    <property type="match status" value="1"/>
</dbReference>
<keyword evidence="2 5" id="KW-0812">Transmembrane</keyword>
<evidence type="ECO:0000313" key="7">
    <source>
        <dbReference type="EMBL" id="CAA2624279.1"/>
    </source>
</evidence>
<dbReference type="PANTHER" id="PTHR31415:SF166">
    <property type="entry name" value="LATE EMBRYOGENESIS ABUNDANT (LEA) HYDROXYPROLINE-RICH GLYCOPROTEIN FAMILY"/>
    <property type="match status" value="1"/>
</dbReference>
<reference evidence="7" key="1">
    <citation type="submission" date="2019-12" db="EMBL/GenBank/DDBJ databases">
        <authorList>
            <person name="Scholz U."/>
            <person name="Mascher M."/>
            <person name="Fiebig A."/>
        </authorList>
    </citation>
    <scope>NUCLEOTIDE SEQUENCE</scope>
</reference>
<dbReference type="GO" id="GO:0009506">
    <property type="term" value="C:plasmodesma"/>
    <property type="evidence" value="ECO:0007669"/>
    <property type="project" value="TreeGrafter"/>
</dbReference>
<dbReference type="EMBL" id="LR746271">
    <property type="protein sequence ID" value="CAA7400229.1"/>
    <property type="molecule type" value="Genomic_DNA"/>
</dbReference>
<evidence type="ECO:0000256" key="1">
    <source>
        <dbReference type="ARBA" id="ARBA00004167"/>
    </source>
</evidence>
<dbReference type="Pfam" id="PF03168">
    <property type="entry name" value="LEA_2"/>
    <property type="match status" value="1"/>
</dbReference>
<evidence type="ECO:0000256" key="5">
    <source>
        <dbReference type="SAM" id="Phobius"/>
    </source>
</evidence>
<dbReference type="GO" id="GO:0005886">
    <property type="term" value="C:plasma membrane"/>
    <property type="evidence" value="ECO:0007669"/>
    <property type="project" value="TreeGrafter"/>
</dbReference>
<keyword evidence="9" id="KW-1185">Reference proteome</keyword>
<evidence type="ECO:0000256" key="2">
    <source>
        <dbReference type="ARBA" id="ARBA00022692"/>
    </source>
</evidence>
<dbReference type="AlphaFoldDB" id="A0A7I8J0I3"/>
<keyword evidence="4 5" id="KW-0472">Membrane</keyword>
<dbReference type="EMBL" id="LR743595">
    <property type="protein sequence ID" value="CAA2624279.1"/>
    <property type="molecule type" value="Genomic_DNA"/>
</dbReference>
<gene>
    <name evidence="7" type="ORF">SI7747_08010125</name>
    <name evidence="8" type="ORF">SI8410_08010907</name>
</gene>
<feature type="domain" description="Late embryogenesis abundant protein LEA-2 subgroup" evidence="6">
    <location>
        <begin position="75"/>
        <end position="178"/>
    </location>
</feature>
<dbReference type="InterPro" id="IPR004864">
    <property type="entry name" value="LEA_2"/>
</dbReference>
<accession>A0A7I8J0I3</accession>
<dbReference type="GO" id="GO:0098542">
    <property type="term" value="P:defense response to other organism"/>
    <property type="evidence" value="ECO:0007669"/>
    <property type="project" value="InterPro"/>
</dbReference>
<name>A0A7I8J0I3_SPIIN</name>
<organism evidence="7">
    <name type="scientific">Spirodela intermedia</name>
    <name type="common">Intermediate duckweed</name>
    <dbReference type="NCBI Taxonomy" id="51605"/>
    <lineage>
        <taxon>Eukaryota</taxon>
        <taxon>Viridiplantae</taxon>
        <taxon>Streptophyta</taxon>
        <taxon>Embryophyta</taxon>
        <taxon>Tracheophyta</taxon>
        <taxon>Spermatophyta</taxon>
        <taxon>Magnoliopsida</taxon>
        <taxon>Liliopsida</taxon>
        <taxon>Araceae</taxon>
        <taxon>Lemnoideae</taxon>
        <taxon>Spirodela</taxon>
    </lineage>
</organism>
<evidence type="ECO:0000259" key="6">
    <source>
        <dbReference type="Pfam" id="PF03168"/>
    </source>
</evidence>
<evidence type="ECO:0000256" key="3">
    <source>
        <dbReference type="ARBA" id="ARBA00022989"/>
    </source>
</evidence>
<dbReference type="InterPro" id="IPR044839">
    <property type="entry name" value="NDR1-like"/>
</dbReference>
<evidence type="ECO:0000256" key="4">
    <source>
        <dbReference type="ARBA" id="ARBA00023136"/>
    </source>
</evidence>
<keyword evidence="3 5" id="KW-1133">Transmembrane helix</keyword>